<dbReference type="Pfam" id="PF01042">
    <property type="entry name" value="Ribonuc_L-PSP"/>
    <property type="match status" value="1"/>
</dbReference>
<proteinExistence type="predicted"/>
<dbReference type="InterPro" id="IPR006175">
    <property type="entry name" value="YjgF/YER057c/UK114"/>
</dbReference>
<evidence type="ECO:0000313" key="4">
    <source>
        <dbReference type="Proteomes" id="UP000735541"/>
    </source>
</evidence>
<dbReference type="Gene3D" id="3.30.1330.40">
    <property type="entry name" value="RutC-like"/>
    <property type="match status" value="1"/>
</dbReference>
<dbReference type="AlphaFoldDB" id="A0A6N9TUV1"/>
<evidence type="ECO:0000313" key="2">
    <source>
        <dbReference type="EMBL" id="NEA15274.1"/>
    </source>
</evidence>
<name>A0A6N9TUV1_STRHA</name>
<evidence type="ECO:0000313" key="1">
    <source>
        <dbReference type="EMBL" id="MBV7673020.1"/>
    </source>
</evidence>
<sequence length="131" mass="14272">MERTDIGPRHFGGKLGYHHAVLLTDPRHWLVVAGHEARDAEGAIAHVGDIRGQFRLAFQRMDETLREAGFALRDVVQLRLFTTDIAAATAHYDVVTDILEASGCGPASVMAEVAALSDPRMLVEIEALAAR</sequence>
<dbReference type="EMBL" id="JAHUVW010000001">
    <property type="protein sequence ID" value="MBV7673020.1"/>
    <property type="molecule type" value="Genomic_DNA"/>
</dbReference>
<comment type="caution">
    <text evidence="2">The sequence shown here is derived from an EMBL/GenBank/DDBJ whole genome shotgun (WGS) entry which is preliminary data.</text>
</comment>
<gene>
    <name evidence="2" type="ORF">G3I29_06960</name>
    <name evidence="1" type="ORF">STHAL_26605</name>
</gene>
<dbReference type="InterPro" id="IPR035959">
    <property type="entry name" value="RutC-like_sf"/>
</dbReference>
<dbReference type="PANTHER" id="PTHR43857:SF1">
    <property type="entry name" value="YJGH FAMILY PROTEIN"/>
    <property type="match status" value="1"/>
</dbReference>
<accession>A0A6N9TUV1</accession>
<reference evidence="1 4" key="2">
    <citation type="submission" date="2021-07" db="EMBL/GenBank/DDBJ databases">
        <title>Sequencing Streptomyces halstedii LGO-A4 genome an citrus endophytic actinomycete.</title>
        <authorList>
            <person name="Samborskyy M."/>
            <person name="Scott N."/>
            <person name="Deglau R."/>
            <person name="Dickens S."/>
            <person name="Oliveira L.G."/>
        </authorList>
    </citation>
    <scope>NUCLEOTIDE SEQUENCE [LARGE SCALE GENOMIC DNA]</scope>
    <source>
        <strain evidence="1 4">LGO-A4</strain>
    </source>
</reference>
<dbReference type="Proteomes" id="UP000735541">
    <property type="component" value="Unassembled WGS sequence"/>
</dbReference>
<keyword evidence="4" id="KW-1185">Reference proteome</keyword>
<organism evidence="2 3">
    <name type="scientific">Streptomyces halstedii</name>
    <dbReference type="NCBI Taxonomy" id="1944"/>
    <lineage>
        <taxon>Bacteria</taxon>
        <taxon>Bacillati</taxon>
        <taxon>Actinomycetota</taxon>
        <taxon>Actinomycetes</taxon>
        <taxon>Kitasatosporales</taxon>
        <taxon>Streptomycetaceae</taxon>
        <taxon>Streptomyces</taxon>
    </lineage>
</organism>
<protein>
    <submittedName>
        <fullName evidence="2">Enamine deaminase RidA</fullName>
    </submittedName>
</protein>
<dbReference type="SUPFAM" id="SSF55298">
    <property type="entry name" value="YjgF-like"/>
    <property type="match status" value="1"/>
</dbReference>
<dbReference type="PANTHER" id="PTHR43857">
    <property type="entry name" value="BLR7761 PROTEIN"/>
    <property type="match status" value="1"/>
</dbReference>
<reference evidence="2 3" key="1">
    <citation type="submission" date="2020-01" db="EMBL/GenBank/DDBJ databases">
        <title>Insect and environment-associated Actinomycetes.</title>
        <authorList>
            <person name="Currrie C."/>
            <person name="Chevrette M."/>
            <person name="Carlson C."/>
            <person name="Stubbendieck R."/>
            <person name="Wendt-Pienkowski E."/>
        </authorList>
    </citation>
    <scope>NUCLEOTIDE SEQUENCE [LARGE SCALE GENOMIC DNA]</scope>
    <source>
        <strain evidence="2 3">SID11342</strain>
    </source>
</reference>
<dbReference type="RefSeq" id="WP_164343096.1">
    <property type="nucleotide sequence ID" value="NZ_JAAGLQ010000146.1"/>
</dbReference>
<evidence type="ECO:0000313" key="3">
    <source>
        <dbReference type="Proteomes" id="UP000471293"/>
    </source>
</evidence>
<dbReference type="Proteomes" id="UP000471293">
    <property type="component" value="Unassembled WGS sequence"/>
</dbReference>
<dbReference type="EMBL" id="JAAGLQ010000146">
    <property type="protein sequence ID" value="NEA15274.1"/>
    <property type="molecule type" value="Genomic_DNA"/>
</dbReference>